<gene>
    <name evidence="2" type="ORF">LMG21510_00856</name>
</gene>
<organism evidence="2 3">
    <name type="scientific">Cupriavidus respiraculi</name>
    <dbReference type="NCBI Taxonomy" id="195930"/>
    <lineage>
        <taxon>Bacteria</taxon>
        <taxon>Pseudomonadati</taxon>
        <taxon>Pseudomonadota</taxon>
        <taxon>Betaproteobacteria</taxon>
        <taxon>Burkholderiales</taxon>
        <taxon>Burkholderiaceae</taxon>
        <taxon>Cupriavidus</taxon>
    </lineage>
</organism>
<reference evidence="2 3" key="1">
    <citation type="submission" date="2021-08" db="EMBL/GenBank/DDBJ databases">
        <authorList>
            <person name="Peeters C."/>
        </authorList>
    </citation>
    <scope>NUCLEOTIDE SEQUENCE [LARGE SCALE GENOMIC DNA]</scope>
    <source>
        <strain evidence="2 3">LMG 21510</strain>
    </source>
</reference>
<evidence type="ECO:0000256" key="1">
    <source>
        <dbReference type="SAM" id="Phobius"/>
    </source>
</evidence>
<dbReference type="RefSeq" id="WP_224039866.1">
    <property type="nucleotide sequence ID" value="NZ_CAJZAH010000001.1"/>
</dbReference>
<evidence type="ECO:0000313" key="3">
    <source>
        <dbReference type="Proteomes" id="UP000721236"/>
    </source>
</evidence>
<keyword evidence="1" id="KW-0812">Transmembrane</keyword>
<feature type="transmembrane region" description="Helical" evidence="1">
    <location>
        <begin position="94"/>
        <end position="115"/>
    </location>
</feature>
<accession>A0ABM8WK93</accession>
<dbReference type="EMBL" id="CAJZAH010000001">
    <property type="protein sequence ID" value="CAG9167793.1"/>
    <property type="molecule type" value="Genomic_DNA"/>
</dbReference>
<feature type="transmembrane region" description="Helical" evidence="1">
    <location>
        <begin position="70"/>
        <end position="88"/>
    </location>
</feature>
<sequence length="123" mass="13003">MYGTHAASIARPQSLGALEAQRYGDELEPTGGLLGSTRIRQTDTDEGCCSRLCRRVTEWSANHPRVCHGAGMLGGLLFIAAGAITLAHDPHAKLAAALWFVAGGAGVIGPALHCYMDTRQDML</sequence>
<keyword evidence="1" id="KW-1133">Transmembrane helix</keyword>
<name>A0ABM8WK93_9BURK</name>
<keyword evidence="3" id="KW-1185">Reference proteome</keyword>
<evidence type="ECO:0000313" key="2">
    <source>
        <dbReference type="EMBL" id="CAG9167793.1"/>
    </source>
</evidence>
<comment type="caution">
    <text evidence="2">The sequence shown here is derived from an EMBL/GenBank/DDBJ whole genome shotgun (WGS) entry which is preliminary data.</text>
</comment>
<proteinExistence type="predicted"/>
<keyword evidence="1" id="KW-0472">Membrane</keyword>
<dbReference type="Proteomes" id="UP000721236">
    <property type="component" value="Unassembled WGS sequence"/>
</dbReference>
<protein>
    <submittedName>
        <fullName evidence="2">Uncharacterized protein</fullName>
    </submittedName>
</protein>